<keyword evidence="2" id="KW-0547">Nucleotide-binding</keyword>
<sequence length="941" mass="101778">MEDVLRGPTPPPGVPVPFVGRDSEVEALSGRLNRWSEPGTSEENPKVVVLHGPAGVGKSALAAALVERLGLRHVHWLSLSDLARAEPTLLRLLAEHGAPRWPVVEAALTADRTGDQREFARELRDQCREHIQGSALVLDGVHPTLGRELLEVLHQGTNLVIITSRQKARWGDLGAYLHTVRPLGARDSVQLAQGVAATRWAGFSPSPEHRRLVSAARGLPLWARVAGAVLAGLEGATPLPVKGPGELLTLATDLLDPAVADMLLRLAAQEEGSAPFSALTVEALLPEDTDPSDVPHILSSLRSYELLLEPSDGRLVLPSPVATAALLRMPQIDRDLLTARVQADVEEAVTHSALGVARLLDGREVPGGRWETRFTPAELVEHVDEFMTLLDRHRYLSGNRHELADALATLLAVRGDAHRLVALHRASGDLTRRGLSLLLRTLGMSQTLRSGQVEESPQRAALGEADASYHAGELSRALTTLDSAPEALGADSAWLSTIRGAALCDQGRPLAAESELAEAEEICRLISFVRGRGWALLHHARACLLMSRAQKADHLLGQATQALRTAGDIRGLNWTATERIRLLLLSGPAEAALVAAQKTLTAHEQAEDIRGMGWTCHLLALGHARLGHSADARVALLASADHFRTCDDQLGAAWTRHRLAILTPDHWQVPELRSTAAEFTELGCDLGQAWSLLECALRAGPSPNEPNELAQAETLFTGLNDQGGLAWAQAVRARRLLPDEVASLVDLAWNHPQDIHNREQLDEDIRTFWRASEAETRPVIPLHARDTVAVSDPRRHKALAKYLATGATPPAAPRCHTRLTLLDDSPTTHATARILLRVTPETSHPWASSQDDRPWLTVVAVPLTAASVEPPTALLRPSPREVHGTEFALTAHRPGIHVIRFTIALEHTGTVLQQVETELEILDTGHPAGLAAPHATSLRGR</sequence>
<dbReference type="InterPro" id="IPR041664">
    <property type="entry name" value="AAA_16"/>
</dbReference>
<evidence type="ECO:0000259" key="1">
    <source>
        <dbReference type="SMART" id="SM00382"/>
    </source>
</evidence>
<dbReference type="Pfam" id="PF13191">
    <property type="entry name" value="AAA_16"/>
    <property type="match status" value="1"/>
</dbReference>
<evidence type="ECO:0000313" key="2">
    <source>
        <dbReference type="EMBL" id="QQM41116.1"/>
    </source>
</evidence>
<reference evidence="2 3" key="1">
    <citation type="submission" date="2020-12" db="EMBL/GenBank/DDBJ databases">
        <title>A novel species.</title>
        <authorList>
            <person name="Li K."/>
        </authorList>
    </citation>
    <scope>NUCLEOTIDE SEQUENCE [LARGE SCALE GENOMIC DNA]</scope>
    <source>
        <strain evidence="2 3">ZYC-3</strain>
    </source>
</reference>
<feature type="domain" description="AAA+ ATPase" evidence="1">
    <location>
        <begin position="44"/>
        <end position="187"/>
    </location>
</feature>
<keyword evidence="2" id="KW-0067">ATP-binding</keyword>
<protein>
    <submittedName>
        <fullName evidence="2">ATP-binding protein</fullName>
    </submittedName>
</protein>
<dbReference type="GO" id="GO:0005524">
    <property type="term" value="F:ATP binding"/>
    <property type="evidence" value="ECO:0007669"/>
    <property type="project" value="UniProtKB-KW"/>
</dbReference>
<dbReference type="InterPro" id="IPR027417">
    <property type="entry name" value="P-loop_NTPase"/>
</dbReference>
<dbReference type="Proteomes" id="UP000595636">
    <property type="component" value="Chromosome"/>
</dbReference>
<dbReference type="AlphaFoldDB" id="A0A7T7I4Z9"/>
<evidence type="ECO:0000313" key="3">
    <source>
        <dbReference type="Proteomes" id="UP000595636"/>
    </source>
</evidence>
<dbReference type="KEGG" id="slf:JEQ17_17620"/>
<organism evidence="2 3">
    <name type="scientific">Streptomyces liliifuscus</name>
    <dbReference type="NCBI Taxonomy" id="2797636"/>
    <lineage>
        <taxon>Bacteria</taxon>
        <taxon>Bacillati</taxon>
        <taxon>Actinomycetota</taxon>
        <taxon>Actinomycetes</taxon>
        <taxon>Kitasatosporales</taxon>
        <taxon>Streptomycetaceae</taxon>
        <taxon>Streptomyces</taxon>
    </lineage>
</organism>
<dbReference type="InterPro" id="IPR011990">
    <property type="entry name" value="TPR-like_helical_dom_sf"/>
</dbReference>
<name>A0A7T7I4Z9_9ACTN</name>
<dbReference type="InterPro" id="IPR003593">
    <property type="entry name" value="AAA+_ATPase"/>
</dbReference>
<proteinExistence type="predicted"/>
<dbReference type="SUPFAM" id="SSF52540">
    <property type="entry name" value="P-loop containing nucleoside triphosphate hydrolases"/>
    <property type="match status" value="1"/>
</dbReference>
<dbReference type="SMART" id="SM00382">
    <property type="entry name" value="AAA"/>
    <property type="match status" value="1"/>
</dbReference>
<keyword evidence="3" id="KW-1185">Reference proteome</keyword>
<gene>
    <name evidence="2" type="ORF">JEQ17_17620</name>
</gene>
<dbReference type="EMBL" id="CP066831">
    <property type="protein sequence ID" value="QQM41116.1"/>
    <property type="molecule type" value="Genomic_DNA"/>
</dbReference>
<dbReference type="Gene3D" id="3.40.50.300">
    <property type="entry name" value="P-loop containing nucleotide triphosphate hydrolases"/>
    <property type="match status" value="1"/>
</dbReference>
<dbReference type="RefSeq" id="WP_200396138.1">
    <property type="nucleotide sequence ID" value="NZ_CP066831.1"/>
</dbReference>
<dbReference type="Gene3D" id="1.25.40.10">
    <property type="entry name" value="Tetratricopeptide repeat domain"/>
    <property type="match status" value="1"/>
</dbReference>
<dbReference type="SUPFAM" id="SSF48452">
    <property type="entry name" value="TPR-like"/>
    <property type="match status" value="1"/>
</dbReference>
<accession>A0A7T7I4Z9</accession>